<dbReference type="PRINTS" id="PR01264">
    <property type="entry name" value="MECHCHANNEL"/>
</dbReference>
<dbReference type="InterPro" id="IPR037673">
    <property type="entry name" value="MSC/AndL"/>
</dbReference>
<gene>
    <name evidence="10" type="primary">mscL</name>
    <name evidence="11" type="ORF">DF286_06965</name>
</gene>
<evidence type="ECO:0000256" key="10">
    <source>
        <dbReference type="HAMAP-Rule" id="MF_00115"/>
    </source>
</evidence>
<reference evidence="11 12" key="1">
    <citation type="submission" date="2018-05" db="EMBL/GenBank/DDBJ databases">
        <title>Genome of Sphingosinicella humi QZX222.</title>
        <authorList>
            <person name="Qiao Z."/>
            <person name="Wang G."/>
        </authorList>
    </citation>
    <scope>NUCLEOTIDE SEQUENCE [LARGE SCALE GENOMIC DNA]</scope>
    <source>
        <strain evidence="11 12">QZX222</strain>
    </source>
</reference>
<comment type="subunit">
    <text evidence="10">Homopentamer.</text>
</comment>
<protein>
    <recommendedName>
        <fullName evidence="10">Large-conductance mechanosensitive channel</fullName>
    </recommendedName>
</protein>
<dbReference type="InterPro" id="IPR019823">
    <property type="entry name" value="Mechanosensitive_channel_CS"/>
</dbReference>
<keyword evidence="7 10" id="KW-0406">Ion transport</keyword>
<keyword evidence="3 10" id="KW-0813">Transport</keyword>
<comment type="subcellular location">
    <subcellularLocation>
        <location evidence="10">Cell inner membrane</location>
        <topology evidence="10">Multi-pass membrane protein</topology>
    </subcellularLocation>
    <subcellularLocation>
        <location evidence="1">Cell membrane</location>
        <topology evidence="1">Multi-pass membrane protein</topology>
    </subcellularLocation>
</comment>
<evidence type="ECO:0000256" key="6">
    <source>
        <dbReference type="ARBA" id="ARBA00022989"/>
    </source>
</evidence>
<sequence length="152" mass="16416">MLKGFRDFINRGNVIDLAVAVIIGAAFTGIVNSLTDDLLMPVLGWLVGDLDFSNYFIRLGPPPASYTGDPDNYAALKAAGVPMIGYGQFVTAAVNFLIVAFIIFLLVRAMKKAIPDKDVPTPAEPADVALLREIRDELRSQGGRREPPDDPA</sequence>
<evidence type="ECO:0000256" key="8">
    <source>
        <dbReference type="ARBA" id="ARBA00023136"/>
    </source>
</evidence>
<evidence type="ECO:0000256" key="1">
    <source>
        <dbReference type="ARBA" id="ARBA00004651"/>
    </source>
</evidence>
<keyword evidence="12" id="KW-1185">Reference proteome</keyword>
<dbReference type="Gene3D" id="1.10.1200.120">
    <property type="entry name" value="Large-conductance mechanosensitive channel, MscL, domain 1"/>
    <property type="match status" value="1"/>
</dbReference>
<name>A0A2U2J2Q5_9SPHN</name>
<dbReference type="PANTHER" id="PTHR30266">
    <property type="entry name" value="MECHANOSENSITIVE CHANNEL MSCL"/>
    <property type="match status" value="1"/>
</dbReference>
<proteinExistence type="inferred from homology"/>
<dbReference type="Proteomes" id="UP000245916">
    <property type="component" value="Unassembled WGS sequence"/>
</dbReference>
<dbReference type="SUPFAM" id="SSF81330">
    <property type="entry name" value="Gated mechanosensitive channel"/>
    <property type="match status" value="1"/>
</dbReference>
<keyword evidence="6 10" id="KW-1133">Transmembrane helix</keyword>
<evidence type="ECO:0000256" key="9">
    <source>
        <dbReference type="ARBA" id="ARBA00023303"/>
    </source>
</evidence>
<organism evidence="11 12">
    <name type="scientific">Allosphingosinicella humi</name>
    <dbReference type="NCBI Taxonomy" id="2068657"/>
    <lineage>
        <taxon>Bacteria</taxon>
        <taxon>Pseudomonadati</taxon>
        <taxon>Pseudomonadota</taxon>
        <taxon>Alphaproteobacteria</taxon>
        <taxon>Sphingomonadales</taxon>
        <taxon>Sphingomonadaceae</taxon>
        <taxon>Allosphingosinicella</taxon>
    </lineage>
</organism>
<dbReference type="NCBIfam" id="TIGR00220">
    <property type="entry name" value="mscL"/>
    <property type="match status" value="1"/>
</dbReference>
<dbReference type="Pfam" id="PF01741">
    <property type="entry name" value="MscL"/>
    <property type="match status" value="1"/>
</dbReference>
<dbReference type="PROSITE" id="PS01327">
    <property type="entry name" value="MSCL"/>
    <property type="match status" value="1"/>
</dbReference>
<dbReference type="OrthoDB" id="9810350at2"/>
<evidence type="ECO:0000313" key="12">
    <source>
        <dbReference type="Proteomes" id="UP000245916"/>
    </source>
</evidence>
<evidence type="ECO:0000256" key="7">
    <source>
        <dbReference type="ARBA" id="ARBA00023065"/>
    </source>
</evidence>
<evidence type="ECO:0000313" key="11">
    <source>
        <dbReference type="EMBL" id="PWG02633.1"/>
    </source>
</evidence>
<comment type="function">
    <text evidence="10">Channel that opens in response to stretch forces in the membrane lipid bilayer. May participate in the regulation of osmotic pressure changes within the cell.</text>
</comment>
<feature type="transmembrane region" description="Helical" evidence="10">
    <location>
        <begin position="86"/>
        <end position="107"/>
    </location>
</feature>
<dbReference type="InterPro" id="IPR036019">
    <property type="entry name" value="MscL_channel"/>
</dbReference>
<dbReference type="GO" id="GO:0008381">
    <property type="term" value="F:mechanosensitive monoatomic ion channel activity"/>
    <property type="evidence" value="ECO:0007669"/>
    <property type="project" value="UniProtKB-UniRule"/>
</dbReference>
<keyword evidence="4 10" id="KW-1003">Cell membrane</keyword>
<accession>A0A2U2J2Q5</accession>
<evidence type="ECO:0000256" key="2">
    <source>
        <dbReference type="ARBA" id="ARBA00007254"/>
    </source>
</evidence>
<keyword evidence="8 10" id="KW-0472">Membrane</keyword>
<feature type="transmembrane region" description="Helical" evidence="10">
    <location>
        <begin position="12"/>
        <end position="31"/>
    </location>
</feature>
<dbReference type="GO" id="GO:0005886">
    <property type="term" value="C:plasma membrane"/>
    <property type="evidence" value="ECO:0007669"/>
    <property type="project" value="UniProtKB-SubCell"/>
</dbReference>
<keyword evidence="5 10" id="KW-0812">Transmembrane</keyword>
<dbReference type="EMBL" id="QFFF01000001">
    <property type="protein sequence ID" value="PWG02633.1"/>
    <property type="molecule type" value="Genomic_DNA"/>
</dbReference>
<dbReference type="RefSeq" id="WP_109270773.1">
    <property type="nucleotide sequence ID" value="NZ_QFFF01000001.1"/>
</dbReference>
<dbReference type="AlphaFoldDB" id="A0A2U2J2Q5"/>
<comment type="similarity">
    <text evidence="2 10">Belongs to the MscL family.</text>
</comment>
<dbReference type="PANTHER" id="PTHR30266:SF2">
    <property type="entry name" value="LARGE-CONDUCTANCE MECHANOSENSITIVE CHANNEL"/>
    <property type="match status" value="1"/>
</dbReference>
<evidence type="ECO:0000256" key="4">
    <source>
        <dbReference type="ARBA" id="ARBA00022475"/>
    </source>
</evidence>
<keyword evidence="10" id="KW-0997">Cell inner membrane</keyword>
<evidence type="ECO:0000256" key="5">
    <source>
        <dbReference type="ARBA" id="ARBA00022692"/>
    </source>
</evidence>
<dbReference type="HAMAP" id="MF_00115">
    <property type="entry name" value="MscL"/>
    <property type="match status" value="1"/>
</dbReference>
<keyword evidence="9 10" id="KW-0407">Ion channel</keyword>
<dbReference type="InterPro" id="IPR001185">
    <property type="entry name" value="MS_channel"/>
</dbReference>
<comment type="caution">
    <text evidence="11">The sequence shown here is derived from an EMBL/GenBank/DDBJ whole genome shotgun (WGS) entry which is preliminary data.</text>
</comment>
<dbReference type="NCBIfam" id="NF010557">
    <property type="entry name" value="PRK13952.1"/>
    <property type="match status" value="1"/>
</dbReference>
<evidence type="ECO:0000256" key="3">
    <source>
        <dbReference type="ARBA" id="ARBA00022448"/>
    </source>
</evidence>